<feature type="domain" description="DUF6894" evidence="1">
    <location>
        <begin position="3"/>
        <end position="70"/>
    </location>
</feature>
<gene>
    <name evidence="2" type="ORF">GR303_05505</name>
</gene>
<dbReference type="InterPro" id="IPR054189">
    <property type="entry name" value="DUF6894"/>
</dbReference>
<keyword evidence="3" id="KW-1185">Reference proteome</keyword>
<evidence type="ECO:0000259" key="1">
    <source>
        <dbReference type="Pfam" id="PF21834"/>
    </source>
</evidence>
<dbReference type="EMBL" id="JAAAXJ010000002">
    <property type="protein sequence ID" value="NBJ23810.1"/>
    <property type="molecule type" value="Genomic_DNA"/>
</dbReference>
<protein>
    <recommendedName>
        <fullName evidence="1">DUF6894 domain-containing protein</fullName>
    </recommendedName>
</protein>
<comment type="caution">
    <text evidence="2">The sequence shown here is derived from an EMBL/GenBank/DDBJ whole genome shotgun (WGS) entry which is preliminary data.</text>
</comment>
<name>A0ABW9YUK5_9HYPH</name>
<organism evidence="2 3">
    <name type="scientific">Microvirga arsenatis</name>
    <dbReference type="NCBI Taxonomy" id="2692265"/>
    <lineage>
        <taxon>Bacteria</taxon>
        <taxon>Pseudomonadati</taxon>
        <taxon>Pseudomonadota</taxon>
        <taxon>Alphaproteobacteria</taxon>
        <taxon>Hyphomicrobiales</taxon>
        <taxon>Methylobacteriaceae</taxon>
        <taxon>Microvirga</taxon>
    </lineage>
</organism>
<evidence type="ECO:0000313" key="3">
    <source>
        <dbReference type="Proteomes" id="UP000818323"/>
    </source>
</evidence>
<sequence length="77" mass="8810">MPRYYFDIDDGKRFTQDLHGLELDGIEAAKAVAQNTLTEIAKDLPPDGDQRDFDATVRDRAGQPVLRIRLLLRVERL</sequence>
<accession>A0ABW9YUK5</accession>
<reference evidence="2 3" key="1">
    <citation type="submission" date="2020-01" db="EMBL/GenBank/DDBJ databases">
        <title>Microvirga sp. nov., an arsenate reduction bacterium isolated from Tibet hotspring sediments.</title>
        <authorList>
            <person name="Yuan C.-G."/>
        </authorList>
    </citation>
    <scope>NUCLEOTIDE SEQUENCE [LARGE SCALE GENOMIC DNA]</scope>
    <source>
        <strain evidence="2 3">SYSU G3D203</strain>
    </source>
</reference>
<dbReference type="Pfam" id="PF21834">
    <property type="entry name" value="DUF6894"/>
    <property type="match status" value="1"/>
</dbReference>
<dbReference type="Proteomes" id="UP000818323">
    <property type="component" value="Unassembled WGS sequence"/>
</dbReference>
<evidence type="ECO:0000313" key="2">
    <source>
        <dbReference type="EMBL" id="NBJ23810.1"/>
    </source>
</evidence>
<dbReference type="RefSeq" id="WP_161721016.1">
    <property type="nucleotide sequence ID" value="NZ_JAAAXI010000001.1"/>
</dbReference>
<proteinExistence type="predicted"/>